<dbReference type="AlphaFoldDB" id="A0A0P1G1B6"/>
<organism evidence="2 3">
    <name type="scientific">Tritonibacter multivorans</name>
    <dbReference type="NCBI Taxonomy" id="928856"/>
    <lineage>
        <taxon>Bacteria</taxon>
        <taxon>Pseudomonadati</taxon>
        <taxon>Pseudomonadota</taxon>
        <taxon>Alphaproteobacteria</taxon>
        <taxon>Rhodobacterales</taxon>
        <taxon>Paracoccaceae</taxon>
        <taxon>Tritonibacter</taxon>
    </lineage>
</organism>
<evidence type="ECO:0000313" key="2">
    <source>
        <dbReference type="EMBL" id="CUH75519.1"/>
    </source>
</evidence>
<accession>A0A0P1G1B6</accession>
<dbReference type="RefSeq" id="WP_058288563.1">
    <property type="nucleotide sequence ID" value="NZ_CYSD01000012.1"/>
</dbReference>
<sequence>MPTQIVDAIYLGITAELDTNETNWTVEQASTLLGTTFGGLGDPLWDKIGEVELEDADNDNKTRSNDNGQLGEDLTYGGTGSALDSALIYNATVHFTDGSSTTTTLVLAQDELGRLFVMPPTGGPGVLDDGYIRSITIDSLYDDDFVGLTTPREAEAFLVCFAEGTNIKTPQGETPVEVLRPGDLVATLDHGAQPVIWVGSRCVTAQGREAPVVIANGALGEGSPRAPLSVSRQHRVVIESTIAERMFGARQVLVAAKDLLDLPGVTQAGTGQTLTYWHILLPRHEILWAEDAAVESFLPTPLSLRALHEGDRQTIAQKITQLAPYEMARAQINGARARKCVARHLRNQKPLVGQGLTLLIPA</sequence>
<name>A0A0P1G1B6_9RHOB</name>
<dbReference type="InterPro" id="IPR036844">
    <property type="entry name" value="Hint_dom_sf"/>
</dbReference>
<dbReference type="EMBL" id="CYSD01000012">
    <property type="protein sequence ID" value="CUH75519.1"/>
    <property type="molecule type" value="Genomic_DNA"/>
</dbReference>
<protein>
    <recommendedName>
        <fullName evidence="1">Hedgehog/Intein (Hint) domain-containing protein</fullName>
    </recommendedName>
</protein>
<reference evidence="2 3" key="1">
    <citation type="submission" date="2015-09" db="EMBL/GenBank/DDBJ databases">
        <authorList>
            <consortium name="Swine Surveillance"/>
        </authorList>
    </citation>
    <scope>NUCLEOTIDE SEQUENCE [LARGE SCALE GENOMIC DNA]</scope>
    <source>
        <strain evidence="2 3">CECT 7557</strain>
    </source>
</reference>
<evidence type="ECO:0000259" key="1">
    <source>
        <dbReference type="Pfam" id="PF13403"/>
    </source>
</evidence>
<evidence type="ECO:0000313" key="3">
    <source>
        <dbReference type="Proteomes" id="UP000052022"/>
    </source>
</evidence>
<feature type="domain" description="Hedgehog/Intein (Hint)" evidence="1">
    <location>
        <begin position="159"/>
        <end position="300"/>
    </location>
</feature>
<dbReference type="STRING" id="928856.SAMN04488049_103358"/>
<gene>
    <name evidence="2" type="ORF">TRM7557_00427</name>
</gene>
<dbReference type="Proteomes" id="UP000052022">
    <property type="component" value="Unassembled WGS sequence"/>
</dbReference>
<proteinExistence type="predicted"/>
<keyword evidence="3" id="KW-1185">Reference proteome</keyword>
<dbReference type="OrthoDB" id="7742354at2"/>
<dbReference type="Pfam" id="PF13403">
    <property type="entry name" value="Hint_2"/>
    <property type="match status" value="1"/>
</dbReference>
<dbReference type="InterPro" id="IPR028992">
    <property type="entry name" value="Hedgehog/Intein_dom"/>
</dbReference>
<dbReference type="SUPFAM" id="SSF51294">
    <property type="entry name" value="Hedgehog/intein (Hint) domain"/>
    <property type="match status" value="1"/>
</dbReference>